<name>A0AAX0WSD3_9GAMM</name>
<dbReference type="Pfam" id="PF00117">
    <property type="entry name" value="GATase"/>
    <property type="match status" value="1"/>
</dbReference>
<accession>A0AAX0WSD3</accession>
<proteinExistence type="predicted"/>
<dbReference type="Pfam" id="PF13516">
    <property type="entry name" value="LRR_6"/>
    <property type="match status" value="4"/>
</dbReference>
<evidence type="ECO:0000256" key="3">
    <source>
        <dbReference type="ARBA" id="ARBA00023212"/>
    </source>
</evidence>
<dbReference type="PANTHER" id="PTHR24107:SF2">
    <property type="entry name" value="NLR FAMILY CARD DOMAIN CONTAINING 3"/>
    <property type="match status" value="1"/>
</dbReference>
<dbReference type="Gene3D" id="3.80.10.10">
    <property type="entry name" value="Ribonuclease Inhibitor"/>
    <property type="match status" value="3"/>
</dbReference>
<dbReference type="InterPro" id="IPR017926">
    <property type="entry name" value="GATASE"/>
</dbReference>
<reference evidence="5" key="1">
    <citation type="submission" date="2017-12" db="EMBL/GenBank/DDBJ databases">
        <title>FDA dAtabase for Regulatory Grade micrObial Sequences (FDA-ARGOS): Supporting development and validation of Infectious Disease Dx tests.</title>
        <authorList>
            <person name="Kerrigan L."/>
            <person name="Tallon L.J."/>
            <person name="Sadzewicz L."/>
            <person name="Sengamalay N."/>
            <person name="Ott S."/>
            <person name="Godinez A."/>
            <person name="Nagaraj S."/>
            <person name="Vavikolanu K."/>
            <person name="Vyas G."/>
            <person name="Nadendla S."/>
            <person name="Aluvathingal J."/>
            <person name="Sichtig H."/>
        </authorList>
    </citation>
    <scope>NUCLEOTIDE SEQUENCE [LARGE SCALE GENOMIC DNA]</scope>
    <source>
        <strain evidence="5">FDAARGOS_200</strain>
    </source>
</reference>
<dbReference type="GeneID" id="98066451"/>
<dbReference type="SUPFAM" id="SSF52047">
    <property type="entry name" value="RNI-like"/>
    <property type="match status" value="2"/>
</dbReference>
<keyword evidence="6" id="KW-1185">Reference proteome</keyword>
<dbReference type="InterPro" id="IPR001611">
    <property type="entry name" value="Leu-rich_rpt"/>
</dbReference>
<evidence type="ECO:0000313" key="5">
    <source>
        <dbReference type="EMBL" id="PNL61207.1"/>
    </source>
</evidence>
<keyword evidence="3" id="KW-0206">Cytoskeleton</keyword>
<dbReference type="Pfam" id="PF00560">
    <property type="entry name" value="LRR_1"/>
    <property type="match status" value="1"/>
</dbReference>
<dbReference type="InterPro" id="IPR029062">
    <property type="entry name" value="Class_I_gatase-like"/>
</dbReference>
<feature type="domain" description="Glutamine amidotransferase" evidence="4">
    <location>
        <begin position="656"/>
        <end position="830"/>
    </location>
</feature>
<evidence type="ECO:0000256" key="1">
    <source>
        <dbReference type="ARBA" id="ARBA00004245"/>
    </source>
</evidence>
<dbReference type="PANTHER" id="PTHR24107">
    <property type="entry name" value="YNEIN REGULATORY COMPLEX SUBUNIT 5"/>
    <property type="match status" value="1"/>
</dbReference>
<dbReference type="PROSITE" id="PS51273">
    <property type="entry name" value="GATASE_TYPE_1"/>
    <property type="match status" value="1"/>
</dbReference>
<dbReference type="GO" id="GO:0005856">
    <property type="term" value="C:cytoskeleton"/>
    <property type="evidence" value="ECO:0007669"/>
    <property type="project" value="UniProtKB-SubCell"/>
</dbReference>
<organism evidence="5 6">
    <name type="scientific">Legionella anisa</name>
    <dbReference type="NCBI Taxonomy" id="28082"/>
    <lineage>
        <taxon>Bacteria</taxon>
        <taxon>Pseudomonadati</taxon>
        <taxon>Pseudomonadota</taxon>
        <taxon>Gammaproteobacteria</taxon>
        <taxon>Legionellales</taxon>
        <taxon>Legionellaceae</taxon>
        <taxon>Legionella</taxon>
    </lineage>
</organism>
<evidence type="ECO:0000256" key="2">
    <source>
        <dbReference type="ARBA" id="ARBA00022490"/>
    </source>
</evidence>
<dbReference type="EMBL" id="NBTX02000004">
    <property type="protein sequence ID" value="PNL61207.1"/>
    <property type="molecule type" value="Genomic_DNA"/>
</dbReference>
<dbReference type="SMART" id="SM00368">
    <property type="entry name" value="LRR_RI"/>
    <property type="match status" value="4"/>
</dbReference>
<dbReference type="AlphaFoldDB" id="A0AAX0WSD3"/>
<gene>
    <name evidence="5" type="ORF">A6J39_008260</name>
</gene>
<dbReference type="RefSeq" id="WP_019235001.1">
    <property type="nucleotide sequence ID" value="NZ_CAAAHR010000009.1"/>
</dbReference>
<sequence length="874" mass="99378">MISLAELTDLLANDTASNVLDLSNKNLTTAEVNNYIIPFLKEHPEITELNLSNNNIDENGARILLESKLRKLNLSRNKLGEMSPFTINKNITRLDLSDNSITETDFQELLKSNLEALNLSHCGLSDPADDALLEYTKIKILELNQNYLTDSSIERVMNNLNIVGFNVAYQKNPIEIQFRNDPRLFYYDEWNDFYQYGPDKNPKNDFFNLLKNYSETEEGETLNLAHLRITNSDVVMHLIPFLKQHPKITAVDMSGNEIDAEGANALMQLNNIIQLNLSNNRIGLEQEAISLEMQANLKRLNLSGNSIKANNIKELLLNSNLEALNLRNCNISDLDETWLSSTTIKVLDLSGNKLRTHSAELLRLNSRISKINLDDQETPIKILFDDERVFCSKNWNTFYKHGLTLENENSARLLDLLKNYNNETTLRLVDLNLTNASIFAYIIPFLKQHPEITRVDLSRNLIDGKGAQALMGLDSIIKLNLSENRIGSEMSSCRAHPKLERLNLSGNWMRNVDLTDLVLNSNLKVLSLANCGIKDANEQLVLKTKIQGLDLSSNPLSPITILELLAVPSCLKLHLDENQLTPPIIDILATRKQSFHPADWDSNELFDDEIDCSKPLVVLLFYPKDGVNNTLRLIEFFQKQDLNVVLVNPGKDNIHHPIFATPEKIHGLILPGGPDVPEDNNDLRKSFEIFLLKFAREQKIPTLGVCRGHQFIASQFGAAIKNLEESIREHSSGAENTIRVKDKKDSILYQRLERKGKKFQDPQSLNNLIKESDKSFTYRSICHHHQAVFFQSRDKAKVKIIARGKDKTIEALQIENHILTYQHHHEGFLAANPNDRIAKALLKLFKEMTISFKEKQEAQEKLESIPTENSFSVL</sequence>
<keyword evidence="2" id="KW-0963">Cytoplasm</keyword>
<evidence type="ECO:0000313" key="6">
    <source>
        <dbReference type="Proteomes" id="UP000192511"/>
    </source>
</evidence>
<comment type="caution">
    <text evidence="5">The sequence shown here is derived from an EMBL/GenBank/DDBJ whole genome shotgun (WGS) entry which is preliminary data.</text>
</comment>
<dbReference type="Gene3D" id="3.40.50.880">
    <property type="match status" value="1"/>
</dbReference>
<dbReference type="InterPro" id="IPR052410">
    <property type="entry name" value="DRC5"/>
</dbReference>
<dbReference type="InterPro" id="IPR032675">
    <property type="entry name" value="LRR_dom_sf"/>
</dbReference>
<evidence type="ECO:0000259" key="4">
    <source>
        <dbReference type="Pfam" id="PF00117"/>
    </source>
</evidence>
<comment type="subcellular location">
    <subcellularLocation>
        <location evidence="1">Cytoplasm</location>
        <location evidence="1">Cytoskeleton</location>
    </subcellularLocation>
</comment>
<dbReference type="Proteomes" id="UP000192511">
    <property type="component" value="Unassembled WGS sequence"/>
</dbReference>
<dbReference type="PROSITE" id="PS51450">
    <property type="entry name" value="LRR"/>
    <property type="match status" value="1"/>
</dbReference>
<protein>
    <recommendedName>
        <fullName evidence="4">Glutamine amidotransferase domain-containing protein</fullName>
    </recommendedName>
</protein>
<dbReference type="SUPFAM" id="SSF52317">
    <property type="entry name" value="Class I glutamine amidotransferase-like"/>
    <property type="match status" value="1"/>
</dbReference>